<evidence type="ECO:0000313" key="1">
    <source>
        <dbReference type="EMBL" id="CCD72940.1"/>
    </source>
</evidence>
<sequence length="44" mass="4873">MPCPCACKNCSCGETCKCTVEKCCCEEEKKSCCEGKTEKTEQKK</sequence>
<dbReference type="AlphaFoldDB" id="G4SNI5"/>
<name>G4SNI5_CAEEL</name>
<evidence type="ECO:0000313" key="2">
    <source>
        <dbReference type="Proteomes" id="UP000001940"/>
    </source>
</evidence>
<gene>
    <name evidence="1" type="ORF">CELE_W02F12.8</name>
    <name evidence="1 3" type="ORF">W02F12.8</name>
</gene>
<dbReference type="GeneID" id="13213356"/>
<dbReference type="Proteomes" id="UP000001940">
    <property type="component" value="Chromosome V"/>
</dbReference>
<dbReference type="KEGG" id="cel:CELE_W02F12.8"/>
<dbReference type="EMBL" id="BX284605">
    <property type="protein sequence ID" value="CCD72940.1"/>
    <property type="molecule type" value="Genomic_DNA"/>
</dbReference>
<dbReference type="WormBase" id="W02F12.8">
    <property type="protein sequence ID" value="CE43381"/>
    <property type="gene ID" value="WBGene00175027"/>
</dbReference>
<accession>G4SNI5</accession>
<dbReference type="CTD" id="13213356"/>
<keyword evidence="2" id="KW-1185">Reference proteome</keyword>
<reference evidence="1 2" key="1">
    <citation type="journal article" date="1998" name="Science">
        <title>Genome sequence of the nematode C. elegans: a platform for investigating biology.</title>
        <authorList>
            <consortium name="The C. elegans sequencing consortium"/>
            <person name="Sulson J.E."/>
            <person name="Waterston R."/>
        </authorList>
    </citation>
    <scope>NUCLEOTIDE SEQUENCE [LARGE SCALE GENOMIC DNA]</scope>
    <source>
        <strain evidence="1 2">Bristol N2</strain>
    </source>
</reference>
<protein>
    <submittedName>
        <fullName evidence="1">Metallothionein</fullName>
    </submittedName>
</protein>
<dbReference type="RefSeq" id="NP_001256067.1">
    <property type="nucleotide sequence ID" value="NM_001269138.1"/>
</dbReference>
<dbReference type="PaxDb" id="6239-W02F12.8"/>
<dbReference type="AGR" id="WB:WBGene00175027"/>
<dbReference type="Bgee" id="WBGene00175027">
    <property type="expression patterns" value="Expressed in pharyngeal muscle cell (C elegans) and 3 other cell types or tissues"/>
</dbReference>
<dbReference type="InParanoid" id="G4SNI5"/>
<organism evidence="1 2">
    <name type="scientific">Caenorhabditis elegans</name>
    <dbReference type="NCBI Taxonomy" id="6239"/>
    <lineage>
        <taxon>Eukaryota</taxon>
        <taxon>Metazoa</taxon>
        <taxon>Ecdysozoa</taxon>
        <taxon>Nematoda</taxon>
        <taxon>Chromadorea</taxon>
        <taxon>Rhabditida</taxon>
        <taxon>Rhabditina</taxon>
        <taxon>Rhabditomorpha</taxon>
        <taxon>Rhabditoidea</taxon>
        <taxon>Rhabditidae</taxon>
        <taxon>Peloderinae</taxon>
        <taxon>Caenorhabditis</taxon>
    </lineage>
</organism>
<evidence type="ECO:0000313" key="3">
    <source>
        <dbReference type="WormBase" id="W02F12.8"/>
    </source>
</evidence>
<proteinExistence type="predicted"/>
<dbReference type="HOGENOM" id="CLU_3213543_0_0_1"/>